<reference evidence="2 3" key="1">
    <citation type="submission" date="2019-04" db="EMBL/GenBank/DDBJ databases">
        <title>Microbes associate with the intestines of laboratory mice.</title>
        <authorList>
            <person name="Navarre W."/>
            <person name="Wong E."/>
            <person name="Huang K."/>
            <person name="Tropini C."/>
            <person name="Ng K."/>
            <person name="Yu B."/>
        </authorList>
    </citation>
    <scope>NUCLEOTIDE SEQUENCE [LARGE SCALE GENOMIC DNA]</scope>
    <source>
        <strain evidence="2 3">NM22_B1</strain>
    </source>
</reference>
<dbReference type="GO" id="GO:0003677">
    <property type="term" value="F:DNA binding"/>
    <property type="evidence" value="ECO:0007669"/>
    <property type="project" value="InterPro"/>
</dbReference>
<comment type="caution">
    <text evidence="2">The sequence shown here is derived from an EMBL/GenBank/DDBJ whole genome shotgun (WGS) entry which is preliminary data.</text>
</comment>
<dbReference type="Pfam" id="PF03374">
    <property type="entry name" value="ANT"/>
    <property type="match status" value="1"/>
</dbReference>
<evidence type="ECO:0000313" key="3">
    <source>
        <dbReference type="Proteomes" id="UP000310760"/>
    </source>
</evidence>
<evidence type="ECO:0000313" key="2">
    <source>
        <dbReference type="EMBL" id="TGY70901.1"/>
    </source>
</evidence>
<dbReference type="AlphaFoldDB" id="A0A4S2FP66"/>
<dbReference type="InterPro" id="IPR005039">
    <property type="entry name" value="Ant_C"/>
</dbReference>
<dbReference type="SMART" id="SM01040">
    <property type="entry name" value="Bro-N"/>
    <property type="match status" value="1"/>
</dbReference>
<protein>
    <submittedName>
        <fullName evidence="2">Phage repressor protein/antirepressor Ant</fullName>
    </submittedName>
</protein>
<sequence length="240" mass="27562">MDNSIKIFKNDVFGEVRVAGTSEEPLFCLADVCNAVELSNPSSVKTRLNDEDLQLLDLHALNPDLYVNGNSFATFITESAFYDVLLFSSSKKVKPYRRWVTHEILPSIRKTGEYSVKKALPKTYLEALKELVVVVEANEMLSLENKSMKPKAEYFDNLVDRNLLTNIRDTAKQIGIKEKDFVNYLLENKYMYRDKKKQLRPYAEHVPSLFQIKDYENNGHTGQQVLLTPKGKETFRLLVG</sequence>
<dbReference type="PANTHER" id="PTHR36180:SF2">
    <property type="entry name" value="BRO FAMILY PROTEIN"/>
    <property type="match status" value="1"/>
</dbReference>
<feature type="domain" description="Bro-N" evidence="1">
    <location>
        <begin position="1"/>
        <end position="112"/>
    </location>
</feature>
<accession>A0A4S2FP66</accession>
<dbReference type="PROSITE" id="PS51750">
    <property type="entry name" value="BRO_N"/>
    <property type="match status" value="1"/>
</dbReference>
<evidence type="ECO:0000259" key="1">
    <source>
        <dbReference type="PROSITE" id="PS51750"/>
    </source>
</evidence>
<dbReference type="Proteomes" id="UP000310760">
    <property type="component" value="Unassembled WGS sequence"/>
</dbReference>
<dbReference type="RefSeq" id="WP_135951200.1">
    <property type="nucleotide sequence ID" value="NZ_SRYJ01000015.1"/>
</dbReference>
<dbReference type="PANTHER" id="PTHR36180">
    <property type="entry name" value="DNA-BINDING PROTEIN-RELATED-RELATED"/>
    <property type="match status" value="1"/>
</dbReference>
<dbReference type="Pfam" id="PF02498">
    <property type="entry name" value="Bro-N"/>
    <property type="match status" value="1"/>
</dbReference>
<proteinExistence type="predicted"/>
<organism evidence="2 3">
    <name type="scientific">Phocaeicola sartorii</name>
    <dbReference type="NCBI Taxonomy" id="671267"/>
    <lineage>
        <taxon>Bacteria</taxon>
        <taxon>Pseudomonadati</taxon>
        <taxon>Bacteroidota</taxon>
        <taxon>Bacteroidia</taxon>
        <taxon>Bacteroidales</taxon>
        <taxon>Bacteroidaceae</taxon>
        <taxon>Phocaeicola</taxon>
    </lineage>
</organism>
<dbReference type="EMBL" id="SRYJ01000015">
    <property type="protein sequence ID" value="TGY70901.1"/>
    <property type="molecule type" value="Genomic_DNA"/>
</dbReference>
<dbReference type="InterPro" id="IPR003497">
    <property type="entry name" value="BRO_N_domain"/>
</dbReference>
<gene>
    <name evidence="2" type="ORF">E5339_08155</name>
</gene>
<name>A0A4S2FP66_9BACT</name>